<dbReference type="GO" id="GO:0042423">
    <property type="term" value="P:catecholamine biosynthetic process"/>
    <property type="evidence" value="ECO:0007669"/>
    <property type="project" value="UniProtKB-KW"/>
</dbReference>
<organism evidence="13 14">
    <name type="scientific">Rhodnius prolixus</name>
    <name type="common">Triatomid bug</name>
    <dbReference type="NCBI Taxonomy" id="13249"/>
    <lineage>
        <taxon>Eukaryota</taxon>
        <taxon>Metazoa</taxon>
        <taxon>Ecdysozoa</taxon>
        <taxon>Arthropoda</taxon>
        <taxon>Hexapoda</taxon>
        <taxon>Insecta</taxon>
        <taxon>Pterygota</taxon>
        <taxon>Neoptera</taxon>
        <taxon>Paraneoptera</taxon>
        <taxon>Hemiptera</taxon>
        <taxon>Heteroptera</taxon>
        <taxon>Panheteroptera</taxon>
        <taxon>Cimicomorpha</taxon>
        <taxon>Reduviidae</taxon>
        <taxon>Triatominae</taxon>
        <taxon>Rhodnius</taxon>
    </lineage>
</organism>
<evidence type="ECO:0000256" key="1">
    <source>
        <dbReference type="ARBA" id="ARBA00001933"/>
    </source>
</evidence>
<dbReference type="PANTHER" id="PTHR11999:SF68">
    <property type="entry name" value="HISTIDINE DECARBOXYLASE"/>
    <property type="match status" value="1"/>
</dbReference>
<dbReference type="EC" id="4.1.1.22" evidence="4"/>
<evidence type="ECO:0000256" key="11">
    <source>
        <dbReference type="RuleBase" id="RU000382"/>
    </source>
</evidence>
<dbReference type="eggNOG" id="KOG0628">
    <property type="taxonomic scope" value="Eukaryota"/>
</dbReference>
<proteinExistence type="inferred from homology"/>
<dbReference type="Pfam" id="PF00282">
    <property type="entry name" value="Pyridoxal_deC"/>
    <property type="match status" value="1"/>
</dbReference>
<dbReference type="CDD" id="cd06450">
    <property type="entry name" value="DOPA_deC_like"/>
    <property type="match status" value="1"/>
</dbReference>
<dbReference type="EMBL" id="ACPB03019808">
    <property type="status" value="NOT_ANNOTATED_CDS"/>
    <property type="molecule type" value="Genomic_DNA"/>
</dbReference>
<feature type="compositionally biased region" description="Polar residues" evidence="12">
    <location>
        <begin position="470"/>
        <end position="481"/>
    </location>
</feature>
<dbReference type="HOGENOM" id="CLU_011856_3_0_1"/>
<evidence type="ECO:0000256" key="10">
    <source>
        <dbReference type="PIRSR" id="PIRSR602129-50"/>
    </source>
</evidence>
<evidence type="ECO:0000313" key="14">
    <source>
        <dbReference type="Proteomes" id="UP000015103"/>
    </source>
</evidence>
<dbReference type="VEuPathDB" id="VectorBase:RPRC001056"/>
<keyword evidence="7 10" id="KW-0663">Pyridoxal phosphate</keyword>
<dbReference type="GO" id="GO:0006548">
    <property type="term" value="P:L-histidine catabolic process"/>
    <property type="evidence" value="ECO:0007669"/>
    <property type="project" value="TreeGrafter"/>
</dbReference>
<dbReference type="InParanoid" id="T1HAK1"/>
<dbReference type="InterPro" id="IPR015424">
    <property type="entry name" value="PyrdxlP-dep_Trfase"/>
</dbReference>
<name>T1HAK1_RHOPR</name>
<dbReference type="STRING" id="13249.T1HAK1"/>
<keyword evidence="6" id="KW-0210">Decarboxylase</keyword>
<dbReference type="EnsemblMetazoa" id="RPRC001056-RA">
    <property type="protein sequence ID" value="RPRC001056-PA"/>
    <property type="gene ID" value="RPRC001056"/>
</dbReference>
<comment type="cofactor">
    <cofactor evidence="1 10 11">
        <name>pyridoxal 5'-phosphate</name>
        <dbReference type="ChEBI" id="CHEBI:597326"/>
    </cofactor>
</comment>
<keyword evidence="5" id="KW-0127">Catecholamine biosynthesis</keyword>
<feature type="region of interest" description="Disordered" evidence="12">
    <location>
        <begin position="470"/>
        <end position="511"/>
    </location>
</feature>
<keyword evidence="8 11" id="KW-0456">Lyase</keyword>
<feature type="modified residue" description="N6-(pyridoxal phosphate)lysine" evidence="10">
    <location>
        <position position="180"/>
    </location>
</feature>
<evidence type="ECO:0000256" key="9">
    <source>
        <dbReference type="ARBA" id="ARBA00039946"/>
    </source>
</evidence>
<dbReference type="InterPro" id="IPR002129">
    <property type="entry name" value="PyrdxlP-dep_de-COase"/>
</dbReference>
<dbReference type="AlphaFoldDB" id="T1HAK1"/>
<dbReference type="OMA" id="CTEFNIT"/>
<comment type="similarity">
    <text evidence="2 11">Belongs to the group II decarboxylase family.</text>
</comment>
<dbReference type="FunCoup" id="T1HAK1">
    <property type="interactions" value="82"/>
</dbReference>
<evidence type="ECO:0000256" key="4">
    <source>
        <dbReference type="ARBA" id="ARBA00012320"/>
    </source>
</evidence>
<dbReference type="InterPro" id="IPR021115">
    <property type="entry name" value="Pyridoxal-P_BS"/>
</dbReference>
<dbReference type="PROSITE" id="PS00392">
    <property type="entry name" value="DDC_GAD_HDC_YDC"/>
    <property type="match status" value="1"/>
</dbReference>
<dbReference type="FunFam" id="3.90.1150.10:FF:000018">
    <property type="entry name" value="Histidine decarboxylase"/>
    <property type="match status" value="1"/>
</dbReference>
<comment type="subunit">
    <text evidence="3">Homodimer.</text>
</comment>
<dbReference type="GO" id="GO:0005737">
    <property type="term" value="C:cytoplasm"/>
    <property type="evidence" value="ECO:0007669"/>
    <property type="project" value="TreeGrafter"/>
</dbReference>
<dbReference type="GO" id="GO:0004398">
    <property type="term" value="F:histidine decarboxylase activity"/>
    <property type="evidence" value="ECO:0007669"/>
    <property type="project" value="UniProtKB-EC"/>
</dbReference>
<evidence type="ECO:0000256" key="3">
    <source>
        <dbReference type="ARBA" id="ARBA00011738"/>
    </source>
</evidence>
<reference evidence="13" key="1">
    <citation type="submission" date="2015-05" db="UniProtKB">
        <authorList>
            <consortium name="EnsemblMetazoa"/>
        </authorList>
    </citation>
    <scope>IDENTIFICATION</scope>
</reference>
<dbReference type="InterPro" id="IPR010977">
    <property type="entry name" value="Aromatic_deC"/>
</dbReference>
<dbReference type="Gene3D" id="3.90.1150.10">
    <property type="entry name" value="Aspartate Aminotransferase, domain 1"/>
    <property type="match status" value="1"/>
</dbReference>
<dbReference type="InterPro" id="IPR015422">
    <property type="entry name" value="PyrdxlP-dep_Trfase_small"/>
</dbReference>
<evidence type="ECO:0000256" key="6">
    <source>
        <dbReference type="ARBA" id="ARBA00022793"/>
    </source>
</evidence>
<evidence type="ECO:0000256" key="2">
    <source>
        <dbReference type="ARBA" id="ARBA00009533"/>
    </source>
</evidence>
<dbReference type="InterPro" id="IPR015421">
    <property type="entry name" value="PyrdxlP-dep_Trfase_major"/>
</dbReference>
<dbReference type="SUPFAM" id="SSF53383">
    <property type="entry name" value="PLP-dependent transferases"/>
    <property type="match status" value="1"/>
</dbReference>
<dbReference type="FunFam" id="3.40.640.10:FF:000025">
    <property type="entry name" value="Histidine decarboxylase"/>
    <property type="match status" value="1"/>
</dbReference>
<sequence>MIGLPSDFLHSESNGRGGGVLQTTASEATLVSLLAARTEAIRRYKESYDDLDDAEINSRLVAYCSDQAHSSVEKAGLIGLVKMRYIETDDSLSLRGDKLIEAIELDRSKGLVPFFLCATLGTTGACAFDNIQELGPICRKENLWLHVDAAYAGSAFICPEYRHWLTGIEYVSSLAFNPSKWLMVHFDCTAMWVRNSRAVHRTFNVEPLYLQHENSGLAVDFMHWQIPLSRRFRSLKLWCVIRNYGVSGLQKHIREGVRLAQKFESFVQSDNRFEIPAKRHLGMVVFRLRGDNLLTEKLLKIMNSRGNVHCVPASLKGKYVIRFTVTSPRTTVDDILKDWIEIKTIAAEVLAEEEKHRPREKVPLAETKERSELFGSSLLLANSPMSPKIVNGSFAAIFYPDQDSGENWTKGWTFLTNIHKGSPARRKMLAKKQFSLDSRLDLVEYCLGINNPTAVLPTCTEFNITQEVSPTDCQENESTGSLEIEGPTRHNRSKSLGSPEKIEEEESTNRSNYTQKVCLKCGHLESTTNK</sequence>
<evidence type="ECO:0000256" key="8">
    <source>
        <dbReference type="ARBA" id="ARBA00023239"/>
    </source>
</evidence>
<keyword evidence="14" id="KW-1185">Reference proteome</keyword>
<dbReference type="Proteomes" id="UP000015103">
    <property type="component" value="Unassembled WGS sequence"/>
</dbReference>
<dbReference type="GO" id="GO:0001694">
    <property type="term" value="P:histamine biosynthetic process"/>
    <property type="evidence" value="ECO:0007669"/>
    <property type="project" value="TreeGrafter"/>
</dbReference>
<dbReference type="PRINTS" id="PR00800">
    <property type="entry name" value="YHDCRBOXLASE"/>
</dbReference>
<accession>T1HAK1</accession>
<evidence type="ECO:0000256" key="5">
    <source>
        <dbReference type="ARBA" id="ARBA00022584"/>
    </source>
</evidence>
<evidence type="ECO:0000256" key="7">
    <source>
        <dbReference type="ARBA" id="ARBA00022898"/>
    </source>
</evidence>
<protein>
    <recommendedName>
        <fullName evidence="9">Histidine decarboxylase</fullName>
        <ecNumber evidence="4">4.1.1.22</ecNumber>
    </recommendedName>
</protein>
<dbReference type="Gene3D" id="3.40.640.10">
    <property type="entry name" value="Type I PLP-dependent aspartate aminotransferase-like (Major domain)"/>
    <property type="match status" value="1"/>
</dbReference>
<evidence type="ECO:0000313" key="13">
    <source>
        <dbReference type="EnsemblMetazoa" id="RPRC001056-PA"/>
    </source>
</evidence>
<dbReference type="GO" id="GO:0030170">
    <property type="term" value="F:pyridoxal phosphate binding"/>
    <property type="evidence" value="ECO:0007669"/>
    <property type="project" value="InterPro"/>
</dbReference>
<evidence type="ECO:0000256" key="12">
    <source>
        <dbReference type="SAM" id="MobiDB-lite"/>
    </source>
</evidence>
<dbReference type="PANTHER" id="PTHR11999">
    <property type="entry name" value="GROUP II PYRIDOXAL-5-PHOSPHATE DECARBOXYLASE"/>
    <property type="match status" value="1"/>
</dbReference>